<dbReference type="Pfam" id="PF14441">
    <property type="entry name" value="OTT_1508_deam"/>
    <property type="match status" value="1"/>
</dbReference>
<gene>
    <name evidence="2" type="ORF">QBC41DRAFT_148077</name>
</gene>
<keyword evidence="3" id="KW-1185">Reference proteome</keyword>
<sequence>MSSFDSEALPLENSQAKRLYEPLLLLCCLYRIFSEKKDGVKLPDLDSPDGRTSQGTFACFVNKLSQVCDSQRGGDTVTAFAVLQTGSIEYRFTSNQRTPDEFELTKRYVETILTTLGEAQDNVIRDARDKAEDCEIFSTLIREVLQFNRPRIMEYHIEHQFAKHLDFCIEACRGSDFAARLEVLKSLTGATLNPDLSDEQFASHGQQLLRTISRTYNNPVHRDCLRERTREDREGANQTPWTELYHGLGRLHSYTIAVTTFIAARHRWRELFDPGFQVTYVPSSTKAKQPSIRRSSGGIITRLTNDPEIRELFPRKSTTPSKRSVHLQDLTQELDRKLVKKHKDCHPIVHAEVHLADNILREAKTNPELRFFNESNFGRYIGASKPTCRLCHFYFSAPFSSAGGRIQVRPTSHNYYHNWRVPHVYPEDGPAAAQARKRVVEWIINNLKPEAARTVVERFAVKKGHDSNTYPSVPDTESLMSMQVGHGGSESGGGGGGGSQSVTSLGTMDDITSKFGAVRL</sequence>
<comment type="caution">
    <text evidence="2">The sequence shown here is derived from an EMBL/GenBank/DDBJ whole genome shotgun (WGS) entry which is preliminary data.</text>
</comment>
<dbReference type="PANTHER" id="PTHR42037">
    <property type="match status" value="1"/>
</dbReference>
<dbReference type="EMBL" id="JAULSY010000085">
    <property type="protein sequence ID" value="KAK0666630.1"/>
    <property type="molecule type" value="Genomic_DNA"/>
</dbReference>
<dbReference type="PANTHER" id="PTHR42037:SF1">
    <property type="match status" value="1"/>
</dbReference>
<evidence type="ECO:0000256" key="1">
    <source>
        <dbReference type="SAM" id="MobiDB-lite"/>
    </source>
</evidence>
<dbReference type="InterPro" id="IPR027796">
    <property type="entry name" value="OTT_1508_deam-like"/>
</dbReference>
<name>A0AA40D7X0_9PEZI</name>
<feature type="compositionally biased region" description="Gly residues" evidence="1">
    <location>
        <begin position="485"/>
        <end position="499"/>
    </location>
</feature>
<proteinExistence type="predicted"/>
<dbReference type="Proteomes" id="UP001174997">
    <property type="component" value="Unassembled WGS sequence"/>
</dbReference>
<evidence type="ECO:0000313" key="3">
    <source>
        <dbReference type="Proteomes" id="UP001174997"/>
    </source>
</evidence>
<organism evidence="2 3">
    <name type="scientific">Cercophora samala</name>
    <dbReference type="NCBI Taxonomy" id="330535"/>
    <lineage>
        <taxon>Eukaryota</taxon>
        <taxon>Fungi</taxon>
        <taxon>Dikarya</taxon>
        <taxon>Ascomycota</taxon>
        <taxon>Pezizomycotina</taxon>
        <taxon>Sordariomycetes</taxon>
        <taxon>Sordariomycetidae</taxon>
        <taxon>Sordariales</taxon>
        <taxon>Lasiosphaeriaceae</taxon>
        <taxon>Cercophora</taxon>
    </lineage>
</organism>
<protein>
    <submittedName>
        <fullName evidence="2">Uncharacterized protein</fullName>
    </submittedName>
</protein>
<reference evidence="2" key="1">
    <citation type="submission" date="2023-06" db="EMBL/GenBank/DDBJ databases">
        <title>Genome-scale phylogeny and comparative genomics of the fungal order Sordariales.</title>
        <authorList>
            <consortium name="Lawrence Berkeley National Laboratory"/>
            <person name="Hensen N."/>
            <person name="Bonometti L."/>
            <person name="Westerberg I."/>
            <person name="Brannstrom I.O."/>
            <person name="Guillou S."/>
            <person name="Cros-Aarteil S."/>
            <person name="Calhoun S."/>
            <person name="Haridas S."/>
            <person name="Kuo A."/>
            <person name="Mondo S."/>
            <person name="Pangilinan J."/>
            <person name="Riley R."/>
            <person name="Labutti K."/>
            <person name="Andreopoulos B."/>
            <person name="Lipzen A."/>
            <person name="Chen C."/>
            <person name="Yanf M."/>
            <person name="Daum C."/>
            <person name="Ng V."/>
            <person name="Clum A."/>
            <person name="Steindorff A."/>
            <person name="Ohm R."/>
            <person name="Martin F."/>
            <person name="Silar P."/>
            <person name="Natvig D."/>
            <person name="Lalanne C."/>
            <person name="Gautier V."/>
            <person name="Ament-Velasquez S.L."/>
            <person name="Kruys A."/>
            <person name="Hutchinson M.I."/>
            <person name="Powell A.J."/>
            <person name="Barry K."/>
            <person name="Miller A.N."/>
            <person name="Grigoriev I.V."/>
            <person name="Debuchy R."/>
            <person name="Gladieux P."/>
            <person name="Thoren M.H."/>
            <person name="Johannesson H."/>
        </authorList>
    </citation>
    <scope>NUCLEOTIDE SEQUENCE</scope>
    <source>
        <strain evidence="2">CBS 307.81</strain>
    </source>
</reference>
<dbReference type="AlphaFoldDB" id="A0AA40D7X0"/>
<evidence type="ECO:0000313" key="2">
    <source>
        <dbReference type="EMBL" id="KAK0666630.1"/>
    </source>
</evidence>
<accession>A0AA40D7X0</accession>
<feature type="region of interest" description="Disordered" evidence="1">
    <location>
        <begin position="465"/>
        <end position="506"/>
    </location>
</feature>